<keyword evidence="6" id="KW-0378">Hydrolase</keyword>
<comment type="similarity">
    <text evidence="3">Belongs to the HARBI1 family.</text>
</comment>
<keyword evidence="10" id="KW-1185">Reference proteome</keyword>
<dbReference type="EMBL" id="JARQZJ010000061">
    <property type="protein sequence ID" value="KAK9879179.1"/>
    <property type="molecule type" value="Genomic_DNA"/>
</dbReference>
<evidence type="ECO:0000256" key="3">
    <source>
        <dbReference type="ARBA" id="ARBA00006958"/>
    </source>
</evidence>
<dbReference type="GO" id="GO:0046872">
    <property type="term" value="F:metal ion binding"/>
    <property type="evidence" value="ECO:0007669"/>
    <property type="project" value="UniProtKB-KW"/>
</dbReference>
<dbReference type="Proteomes" id="UP001431783">
    <property type="component" value="Unassembled WGS sequence"/>
</dbReference>
<dbReference type="AlphaFoldDB" id="A0AAW1UID8"/>
<evidence type="ECO:0000256" key="1">
    <source>
        <dbReference type="ARBA" id="ARBA00001968"/>
    </source>
</evidence>
<keyword evidence="7" id="KW-0539">Nucleus</keyword>
<reference evidence="9 10" key="1">
    <citation type="submission" date="2023-03" db="EMBL/GenBank/DDBJ databases">
        <title>Genome insight into feeding habits of ladybird beetles.</title>
        <authorList>
            <person name="Li H.-S."/>
            <person name="Huang Y.-H."/>
            <person name="Pang H."/>
        </authorList>
    </citation>
    <scope>NUCLEOTIDE SEQUENCE [LARGE SCALE GENOMIC DNA]</scope>
    <source>
        <strain evidence="9">SYSU_2023b</strain>
        <tissue evidence="9">Whole body</tissue>
    </source>
</reference>
<evidence type="ECO:0000256" key="2">
    <source>
        <dbReference type="ARBA" id="ARBA00004123"/>
    </source>
</evidence>
<evidence type="ECO:0000256" key="5">
    <source>
        <dbReference type="ARBA" id="ARBA00022723"/>
    </source>
</evidence>
<dbReference type="PANTHER" id="PTHR22930">
    <property type="match status" value="1"/>
</dbReference>
<comment type="caution">
    <text evidence="9">The sequence shown here is derived from an EMBL/GenBank/DDBJ whole genome shotgun (WGS) entry which is preliminary data.</text>
</comment>
<sequence length="419" mass="48395">MATPQVTASFAFLAMCYLKRRNENGKNRKVRRWWAKELFRQRLQYGNRLMADMVIQHTEETVRNFVRMSSEDFEYLLTMVSPKINKMNTNMREAITAKERLAVTLRFLATGDSYSSLQYLFRISKSSVSSIIPETCDAIIETLRDYVKMPSNQNEWLEKARGFEEKWAFPHAIGAIDGKHILIQSRINSGTEYCNYKEHFSVVLLAVVDADYNFIFADVSCQDRISDGSVFKNTSLYRKLENGDLNIPPPTVLQVPYGVHIPYMLLGDQAFSSEYMMKPFEGTPQSGSAERIFNYRHSRARRVVENAFGILSSVFCVLRKPMLLSPEIVTKVTLATIYLHNFLRQKSSHKIYTPPGTFDSELEGEFIAGTWRRQNDQDLQSFLPLRNVPRRAAENAKNIRLHLGNHFVLNNALPWQHTY</sequence>
<accession>A0AAW1UID8</accession>
<dbReference type="InterPro" id="IPR027806">
    <property type="entry name" value="HARBI1_dom"/>
</dbReference>
<evidence type="ECO:0000259" key="8">
    <source>
        <dbReference type="Pfam" id="PF13359"/>
    </source>
</evidence>
<evidence type="ECO:0000313" key="9">
    <source>
        <dbReference type="EMBL" id="KAK9879179.1"/>
    </source>
</evidence>
<comment type="subcellular location">
    <subcellularLocation>
        <location evidence="2">Nucleus</location>
    </subcellularLocation>
</comment>
<dbReference type="Pfam" id="PF13359">
    <property type="entry name" value="DDE_Tnp_4"/>
    <property type="match status" value="1"/>
</dbReference>
<protein>
    <recommendedName>
        <fullName evidence="8">DDE Tnp4 domain-containing protein</fullName>
    </recommendedName>
</protein>
<feature type="domain" description="DDE Tnp4" evidence="8">
    <location>
        <begin position="176"/>
        <end position="341"/>
    </location>
</feature>
<organism evidence="9 10">
    <name type="scientific">Henosepilachna vigintioctopunctata</name>
    <dbReference type="NCBI Taxonomy" id="420089"/>
    <lineage>
        <taxon>Eukaryota</taxon>
        <taxon>Metazoa</taxon>
        <taxon>Ecdysozoa</taxon>
        <taxon>Arthropoda</taxon>
        <taxon>Hexapoda</taxon>
        <taxon>Insecta</taxon>
        <taxon>Pterygota</taxon>
        <taxon>Neoptera</taxon>
        <taxon>Endopterygota</taxon>
        <taxon>Coleoptera</taxon>
        <taxon>Polyphaga</taxon>
        <taxon>Cucujiformia</taxon>
        <taxon>Coccinelloidea</taxon>
        <taxon>Coccinellidae</taxon>
        <taxon>Epilachninae</taxon>
        <taxon>Epilachnini</taxon>
        <taxon>Henosepilachna</taxon>
    </lineage>
</organism>
<name>A0AAW1UID8_9CUCU</name>
<evidence type="ECO:0000256" key="6">
    <source>
        <dbReference type="ARBA" id="ARBA00022801"/>
    </source>
</evidence>
<keyword evidence="5" id="KW-0479">Metal-binding</keyword>
<dbReference type="PANTHER" id="PTHR22930:SF269">
    <property type="entry name" value="NUCLEASE HARBI1-LIKE PROTEIN"/>
    <property type="match status" value="1"/>
</dbReference>
<comment type="cofactor">
    <cofactor evidence="1">
        <name>a divalent metal cation</name>
        <dbReference type="ChEBI" id="CHEBI:60240"/>
    </cofactor>
</comment>
<dbReference type="GO" id="GO:0004518">
    <property type="term" value="F:nuclease activity"/>
    <property type="evidence" value="ECO:0007669"/>
    <property type="project" value="UniProtKB-KW"/>
</dbReference>
<keyword evidence="4" id="KW-0540">Nuclease</keyword>
<gene>
    <name evidence="9" type="ORF">WA026_004027</name>
</gene>
<dbReference type="InterPro" id="IPR045249">
    <property type="entry name" value="HARBI1-like"/>
</dbReference>
<dbReference type="GO" id="GO:0005634">
    <property type="term" value="C:nucleus"/>
    <property type="evidence" value="ECO:0007669"/>
    <property type="project" value="UniProtKB-SubCell"/>
</dbReference>
<dbReference type="GO" id="GO:0016787">
    <property type="term" value="F:hydrolase activity"/>
    <property type="evidence" value="ECO:0007669"/>
    <property type="project" value="UniProtKB-KW"/>
</dbReference>
<evidence type="ECO:0000256" key="4">
    <source>
        <dbReference type="ARBA" id="ARBA00022722"/>
    </source>
</evidence>
<evidence type="ECO:0000313" key="10">
    <source>
        <dbReference type="Proteomes" id="UP001431783"/>
    </source>
</evidence>
<proteinExistence type="inferred from homology"/>
<evidence type="ECO:0000256" key="7">
    <source>
        <dbReference type="ARBA" id="ARBA00023242"/>
    </source>
</evidence>